<protein>
    <submittedName>
        <fullName evidence="9">PD-(D/E)XK nuclease family protein</fullName>
    </submittedName>
</protein>
<evidence type="ECO:0000256" key="7">
    <source>
        <dbReference type="ARBA" id="ARBA00023204"/>
    </source>
</evidence>
<organism evidence="9 10">
    <name type="scientific">Geochorda subterranea</name>
    <dbReference type="NCBI Taxonomy" id="3109564"/>
    <lineage>
        <taxon>Bacteria</taxon>
        <taxon>Bacillati</taxon>
        <taxon>Bacillota</taxon>
        <taxon>Limnochordia</taxon>
        <taxon>Limnochordales</taxon>
        <taxon>Geochordaceae</taxon>
        <taxon>Geochorda</taxon>
    </lineage>
</organism>
<dbReference type="RefSeq" id="WP_324669440.1">
    <property type="nucleotide sequence ID" value="NZ_CP141614.1"/>
</dbReference>
<dbReference type="Pfam" id="PF12705">
    <property type="entry name" value="PDDEXK_1"/>
    <property type="match status" value="1"/>
</dbReference>
<keyword evidence="2" id="KW-0227">DNA damage</keyword>
<dbReference type="InterPro" id="IPR038726">
    <property type="entry name" value="PDDEXK_AddAB-type"/>
</dbReference>
<keyword evidence="1" id="KW-0547">Nucleotide-binding</keyword>
<dbReference type="InterPro" id="IPR011604">
    <property type="entry name" value="PDDEXK-like_dom_sf"/>
</dbReference>
<accession>A0ABZ1BR44</accession>
<keyword evidence="4" id="KW-0347">Helicase</keyword>
<dbReference type="Gene3D" id="3.90.320.10">
    <property type="match status" value="1"/>
</dbReference>
<reference evidence="10" key="1">
    <citation type="submission" date="2023-12" db="EMBL/GenBank/DDBJ databases">
        <title>Novel isolates from deep terrestrial aquifers shed light on the physiology and ecology of the class Limnochordia.</title>
        <authorList>
            <person name="Karnachuk O.V."/>
            <person name="Lukina A.P."/>
            <person name="Avakyan M.R."/>
            <person name="Kadnikov V."/>
            <person name="Begmatov S."/>
            <person name="Beletsky A.V."/>
            <person name="Mardanov A.V."/>
            <person name="Ravin N.V."/>
        </authorList>
    </citation>
    <scope>NUCLEOTIDE SEQUENCE [LARGE SCALE GENOMIC DNA]</scope>
    <source>
        <strain evidence="10">LN</strain>
    </source>
</reference>
<evidence type="ECO:0000256" key="1">
    <source>
        <dbReference type="ARBA" id="ARBA00022741"/>
    </source>
</evidence>
<keyword evidence="5" id="KW-0067">ATP-binding</keyword>
<keyword evidence="7" id="KW-0234">DNA repair</keyword>
<name>A0ABZ1BR44_9FIRM</name>
<evidence type="ECO:0000256" key="5">
    <source>
        <dbReference type="ARBA" id="ARBA00022840"/>
    </source>
</evidence>
<gene>
    <name evidence="9" type="ORF">VLY81_02420</name>
</gene>
<sequence>MGGPAEWRLFAAAVASAERRLVASRARAEALTGRSRVDSPYLAPLRARASACDSRPHGRMREILDAAAFDVHLARRRRRDAEPYLARRYPLAARGAMARRARWSRRLTAWDGLVGADGPPPATLVISPTALEQYARCPRRFFFERRLGVMPPEDPEASEGLQGRPLGSVAHRALELFFARWIQEWTAGVLPQGRPAEWQRWLDDAVAQAAREQAAAVASVPGLARLQQEAVADALRQFLTAETERLEQEGWRPEALERSVEAELAVGEGLVVRLPNRLDRVDLRRDPGTGRPVAARVVDYKTSRAAPDPTHLEGGTSLQLPLYLLAVARYASLPVDCCEAERVALREDGWTDRATLPGIHWQAMEPSLRLAVGELARLIVQGSFPGAPVTARECDNCPFRVVCGPEAWRQARRKAGEPSLQALAKVREQAR</sequence>
<dbReference type="Proteomes" id="UP001333102">
    <property type="component" value="Chromosome"/>
</dbReference>
<evidence type="ECO:0000259" key="8">
    <source>
        <dbReference type="Pfam" id="PF12705"/>
    </source>
</evidence>
<dbReference type="EMBL" id="CP141614">
    <property type="protein sequence ID" value="WRP15051.1"/>
    <property type="molecule type" value="Genomic_DNA"/>
</dbReference>
<keyword evidence="3" id="KW-0378">Hydrolase</keyword>
<keyword evidence="10" id="KW-1185">Reference proteome</keyword>
<evidence type="ECO:0000256" key="2">
    <source>
        <dbReference type="ARBA" id="ARBA00022763"/>
    </source>
</evidence>
<evidence type="ECO:0000256" key="6">
    <source>
        <dbReference type="ARBA" id="ARBA00023125"/>
    </source>
</evidence>
<proteinExistence type="predicted"/>
<evidence type="ECO:0000313" key="9">
    <source>
        <dbReference type="EMBL" id="WRP15051.1"/>
    </source>
</evidence>
<keyword evidence="6" id="KW-0238">DNA-binding</keyword>
<feature type="domain" description="PD-(D/E)XK endonuclease-like" evidence="8">
    <location>
        <begin position="126"/>
        <end position="403"/>
    </location>
</feature>
<evidence type="ECO:0000256" key="3">
    <source>
        <dbReference type="ARBA" id="ARBA00022801"/>
    </source>
</evidence>
<evidence type="ECO:0000256" key="4">
    <source>
        <dbReference type="ARBA" id="ARBA00022806"/>
    </source>
</evidence>
<evidence type="ECO:0000313" key="10">
    <source>
        <dbReference type="Proteomes" id="UP001333102"/>
    </source>
</evidence>